<dbReference type="EMBL" id="MK174290">
    <property type="protein sequence ID" value="QBZ80629.1"/>
    <property type="molecule type" value="Genomic_DNA"/>
</dbReference>
<keyword evidence="2" id="KW-1133">Transmembrane helix</keyword>
<gene>
    <name evidence="3" type="ORF">pclt_cds_29</name>
</gene>
<reference evidence="3" key="1">
    <citation type="journal article" date="2019" name="Front. Microbiol.">
        <title>Pandoravirus Celtis Illustrates the Microevolution Processes at Work in the Giant Pandoraviridae Genomes.</title>
        <authorList>
            <person name="Legendre M."/>
            <person name="Alempic J.M."/>
            <person name="Philippe N."/>
            <person name="Lartigue A."/>
            <person name="Jeudy S."/>
            <person name="Poirot O."/>
            <person name="Ta N.T."/>
            <person name="Nin S."/>
            <person name="Coute Y."/>
            <person name="Abergel C."/>
            <person name="Claverie J.M."/>
        </authorList>
    </citation>
    <scope>NUCLEOTIDE SEQUENCE</scope>
</reference>
<feature type="region of interest" description="Disordered" evidence="1">
    <location>
        <begin position="1"/>
        <end position="21"/>
    </location>
</feature>
<name>A0A4D6EH80_9VIRU</name>
<feature type="region of interest" description="Disordered" evidence="1">
    <location>
        <begin position="243"/>
        <end position="263"/>
    </location>
</feature>
<accession>A0A4D6EH80</accession>
<dbReference type="Proteomes" id="UP001237152">
    <property type="component" value="Segment"/>
</dbReference>
<keyword evidence="2" id="KW-0812">Transmembrane</keyword>
<evidence type="ECO:0000313" key="4">
    <source>
        <dbReference type="Proteomes" id="UP001237152"/>
    </source>
</evidence>
<sequence length="263" mass="28875">MTSRSAPTSCGNSNSNNNSEGGRSHWVEVVIGALFLVCAVAASIYDASKTLVLRAMVGEADALILPLGGNASVLFDRWKRNELAFWWVHSLSICLTAPLLLRSWSRASTSMRQSRPTGCLPFPRCRSAAPWLPTISWAAAAPTAPPSTRSPPDSLPATMPTARPARLFLLLLPFLRPVSKHVKTHFYFFHPKGKTKKGMLAVRTVALAVLCASTTAAAMIMTTTKGEQAWGRQRLVARCPHRRRQAKRLKSRRPQRSFCGRIA</sequence>
<feature type="transmembrane region" description="Helical" evidence="2">
    <location>
        <begin position="200"/>
        <end position="221"/>
    </location>
</feature>
<feature type="transmembrane region" description="Helical" evidence="2">
    <location>
        <begin position="84"/>
        <end position="105"/>
    </location>
</feature>
<proteinExistence type="predicted"/>
<organism evidence="3 4">
    <name type="scientific">Pandoravirus celtis</name>
    <dbReference type="NCBI Taxonomy" id="2568002"/>
    <lineage>
        <taxon>Viruses</taxon>
        <taxon>Pandoravirus</taxon>
    </lineage>
</organism>
<evidence type="ECO:0000313" key="3">
    <source>
        <dbReference type="EMBL" id="QBZ80629.1"/>
    </source>
</evidence>
<feature type="compositionally biased region" description="Basic residues" evidence="1">
    <location>
        <begin position="243"/>
        <end position="255"/>
    </location>
</feature>
<evidence type="ECO:0000256" key="2">
    <source>
        <dbReference type="SAM" id="Phobius"/>
    </source>
</evidence>
<evidence type="ECO:0000256" key="1">
    <source>
        <dbReference type="SAM" id="MobiDB-lite"/>
    </source>
</evidence>
<protein>
    <submittedName>
        <fullName evidence="3">Uncharacterized protein</fullName>
    </submittedName>
</protein>
<feature type="transmembrane region" description="Helical" evidence="2">
    <location>
        <begin position="26"/>
        <end position="45"/>
    </location>
</feature>
<keyword evidence="2" id="KW-0472">Membrane</keyword>
<feature type="compositionally biased region" description="Polar residues" evidence="1">
    <location>
        <begin position="1"/>
        <end position="11"/>
    </location>
</feature>